<name>A0A5J5A0K5_9ASTE</name>
<dbReference type="InterPro" id="IPR005630">
    <property type="entry name" value="Terpene_synthase_metal-bd"/>
</dbReference>
<dbReference type="Proteomes" id="UP000325577">
    <property type="component" value="Linkage Group LG4"/>
</dbReference>
<dbReference type="InterPro" id="IPR036965">
    <property type="entry name" value="Terpene_synth_N_sf"/>
</dbReference>
<dbReference type="SUPFAM" id="SSF48576">
    <property type="entry name" value="Terpenoid synthases"/>
    <property type="match status" value="1"/>
</dbReference>
<dbReference type="InterPro" id="IPR008949">
    <property type="entry name" value="Isoprenoid_synthase_dom_sf"/>
</dbReference>
<gene>
    <name evidence="6" type="ORF">F0562_010976</name>
</gene>
<evidence type="ECO:0000256" key="2">
    <source>
        <dbReference type="ARBA" id="ARBA00022723"/>
    </source>
</evidence>
<dbReference type="GO" id="GO:0010333">
    <property type="term" value="F:terpene synthase activity"/>
    <property type="evidence" value="ECO:0007669"/>
    <property type="project" value="InterPro"/>
</dbReference>
<protein>
    <submittedName>
        <fullName evidence="6">Uncharacterized protein</fullName>
    </submittedName>
</protein>
<dbReference type="OrthoDB" id="1936865at2759"/>
<dbReference type="Gene3D" id="1.50.10.130">
    <property type="entry name" value="Terpene synthase, N-terminal domain"/>
    <property type="match status" value="1"/>
</dbReference>
<evidence type="ECO:0000259" key="5">
    <source>
        <dbReference type="Pfam" id="PF03936"/>
    </source>
</evidence>
<dbReference type="EMBL" id="CM018047">
    <property type="protein sequence ID" value="KAA8524553.1"/>
    <property type="molecule type" value="Genomic_DNA"/>
</dbReference>
<keyword evidence="7" id="KW-1185">Reference proteome</keyword>
<dbReference type="InterPro" id="IPR044814">
    <property type="entry name" value="Terpene_cyclase_plant_C1"/>
</dbReference>
<dbReference type="Gene3D" id="1.10.600.10">
    <property type="entry name" value="Farnesyl Diphosphate Synthase"/>
    <property type="match status" value="2"/>
</dbReference>
<sequence>MCDRVSMLYLLLQDEINKEGAKKLVEEVRIMIGDEDAKPLTILELIDGIQRLGLGYHFEKDISKALDRIMSSKGSNVKAEKNVHATALRFRLLRQHGYEVSQDIQSDLKSCYCKNVFKTFKDINGDFMACLHNDVKGLLSLYEASYLAFEGENLLDNAKAFTSIHLKNIKGNIDTSLAEQVNQAVELPLHHMMLRLEPRWFIDAYSKRQDANHLLLELAILDFNMVQSTLQRDLQDMSRWWEGIGLARKLSFVRDRLMECFFWAVGMVYEPQFSNCRKGLTKVTALITTIDDIYDVYGSLEELELFTEAVQRWEIDVVKTLPDYMKLSFLALYNTINEVAYETLKDQGVDIIPHLTTAAELERGETANSIICYMHDTGLSEEHAHEYIRSLIDENWKKMNKERVANSTFAEPFIETIMNLARIAQCTYRYGDGHGAPDTRSKNRISSLIIEPINIVKSEANINSSQIVSINK</sequence>
<dbReference type="SUPFAM" id="SSF48239">
    <property type="entry name" value="Terpenoid cyclases/Protein prenyltransferases"/>
    <property type="match status" value="1"/>
</dbReference>
<evidence type="ECO:0000256" key="1">
    <source>
        <dbReference type="ARBA" id="ARBA00001946"/>
    </source>
</evidence>
<accession>A0A5J5A0K5</accession>
<evidence type="ECO:0000259" key="4">
    <source>
        <dbReference type="Pfam" id="PF01397"/>
    </source>
</evidence>
<dbReference type="InterPro" id="IPR008930">
    <property type="entry name" value="Terpenoid_cyclase/PrenylTrfase"/>
</dbReference>
<keyword evidence="3" id="KW-0460">Magnesium</keyword>
<feature type="domain" description="Terpene synthase metal-binding" evidence="5">
    <location>
        <begin position="244"/>
        <end position="357"/>
    </location>
</feature>
<evidence type="ECO:0000313" key="6">
    <source>
        <dbReference type="EMBL" id="KAA8524553.1"/>
    </source>
</evidence>
<dbReference type="AlphaFoldDB" id="A0A5J5A0K5"/>
<dbReference type="InterPro" id="IPR001906">
    <property type="entry name" value="Terpene_synth_N"/>
</dbReference>
<evidence type="ECO:0000313" key="7">
    <source>
        <dbReference type="Proteomes" id="UP000325577"/>
    </source>
</evidence>
<reference evidence="6 7" key="1">
    <citation type="submission" date="2019-09" db="EMBL/GenBank/DDBJ databases">
        <title>A chromosome-level genome assembly of the Chinese tupelo Nyssa sinensis.</title>
        <authorList>
            <person name="Yang X."/>
            <person name="Kang M."/>
            <person name="Yang Y."/>
            <person name="Xiong H."/>
            <person name="Wang M."/>
            <person name="Zhang Z."/>
            <person name="Wang Z."/>
            <person name="Wu H."/>
            <person name="Ma T."/>
            <person name="Liu J."/>
            <person name="Xi Z."/>
        </authorList>
    </citation>
    <scope>NUCLEOTIDE SEQUENCE [LARGE SCALE GENOMIC DNA]</scope>
    <source>
        <strain evidence="6">J267</strain>
        <tissue evidence="6">Leaf</tissue>
    </source>
</reference>
<dbReference type="GO" id="GO:0000287">
    <property type="term" value="F:magnesium ion binding"/>
    <property type="evidence" value="ECO:0007669"/>
    <property type="project" value="InterPro"/>
</dbReference>
<dbReference type="PANTHER" id="PTHR31225">
    <property type="entry name" value="OS04G0344100 PROTEIN-RELATED"/>
    <property type="match status" value="1"/>
</dbReference>
<dbReference type="InterPro" id="IPR050148">
    <property type="entry name" value="Terpene_synthase-like"/>
</dbReference>
<feature type="domain" description="Terpene synthase N-terminal" evidence="4">
    <location>
        <begin position="18"/>
        <end position="184"/>
    </location>
</feature>
<dbReference type="PANTHER" id="PTHR31225:SF252">
    <property type="entry name" value="TERPENE SYNTHASE 12-RELATED"/>
    <property type="match status" value="1"/>
</dbReference>
<dbReference type="GO" id="GO:0016102">
    <property type="term" value="P:diterpenoid biosynthetic process"/>
    <property type="evidence" value="ECO:0007669"/>
    <property type="project" value="InterPro"/>
</dbReference>
<dbReference type="FunFam" id="1.50.10.130:FF:000001">
    <property type="entry name" value="Isoprene synthase, chloroplastic"/>
    <property type="match status" value="1"/>
</dbReference>
<comment type="cofactor">
    <cofactor evidence="1">
        <name>Mg(2+)</name>
        <dbReference type="ChEBI" id="CHEBI:18420"/>
    </cofactor>
</comment>
<proteinExistence type="predicted"/>
<evidence type="ECO:0000256" key="3">
    <source>
        <dbReference type="ARBA" id="ARBA00022842"/>
    </source>
</evidence>
<dbReference type="Pfam" id="PF03936">
    <property type="entry name" value="Terpene_synth_C"/>
    <property type="match status" value="1"/>
</dbReference>
<keyword evidence="2" id="KW-0479">Metal-binding</keyword>
<dbReference type="Pfam" id="PF01397">
    <property type="entry name" value="Terpene_synth"/>
    <property type="match status" value="1"/>
</dbReference>
<organism evidence="6 7">
    <name type="scientific">Nyssa sinensis</name>
    <dbReference type="NCBI Taxonomy" id="561372"/>
    <lineage>
        <taxon>Eukaryota</taxon>
        <taxon>Viridiplantae</taxon>
        <taxon>Streptophyta</taxon>
        <taxon>Embryophyta</taxon>
        <taxon>Tracheophyta</taxon>
        <taxon>Spermatophyta</taxon>
        <taxon>Magnoliopsida</taxon>
        <taxon>eudicotyledons</taxon>
        <taxon>Gunneridae</taxon>
        <taxon>Pentapetalae</taxon>
        <taxon>asterids</taxon>
        <taxon>Cornales</taxon>
        <taxon>Nyssaceae</taxon>
        <taxon>Nyssa</taxon>
    </lineage>
</organism>
<dbReference type="CDD" id="cd00684">
    <property type="entry name" value="Terpene_cyclase_plant_C1"/>
    <property type="match status" value="1"/>
</dbReference>
<dbReference type="Pfam" id="PF19086">
    <property type="entry name" value="Terpene_syn_C_2"/>
    <property type="match status" value="1"/>
</dbReference>